<comment type="caution">
    <text evidence="2">The sequence shown here is derived from an EMBL/GenBank/DDBJ whole genome shotgun (WGS) entry which is preliminary data.</text>
</comment>
<gene>
    <name evidence="2" type="ORF">F6515_07925</name>
</gene>
<sequence length="94" mass="10679">MKNQFTYLINNKTTQGMFILILFIPCIEIVQLYIMLKPDAVNIHPAFAFFLAGSSRGHITQILLLWFLPVLSLLLGADSPIQEYQTGVRNIIIN</sequence>
<accession>A0AAD2MGA3</accession>
<evidence type="ECO:0000313" key="2">
    <source>
        <dbReference type="EMBL" id="ECY9782921.1"/>
    </source>
</evidence>
<evidence type="ECO:0000256" key="1">
    <source>
        <dbReference type="SAM" id="Phobius"/>
    </source>
</evidence>
<dbReference type="Proteomes" id="UP000489121">
    <property type="component" value="Unassembled WGS sequence"/>
</dbReference>
<feature type="non-terminal residue" evidence="2">
    <location>
        <position position="94"/>
    </location>
</feature>
<name>A0AAD2MGA3_LISMN</name>
<keyword evidence="1" id="KW-0472">Membrane</keyword>
<organism evidence="2 3">
    <name type="scientific">Listeria monocytogenes</name>
    <dbReference type="NCBI Taxonomy" id="1639"/>
    <lineage>
        <taxon>Bacteria</taxon>
        <taxon>Bacillati</taxon>
        <taxon>Bacillota</taxon>
        <taxon>Bacilli</taxon>
        <taxon>Bacillales</taxon>
        <taxon>Listeriaceae</taxon>
        <taxon>Listeria</taxon>
    </lineage>
</organism>
<feature type="transmembrane region" description="Helical" evidence="1">
    <location>
        <begin position="46"/>
        <end position="68"/>
    </location>
</feature>
<dbReference type="AlphaFoldDB" id="A0AAD2MGA3"/>
<feature type="transmembrane region" description="Helical" evidence="1">
    <location>
        <begin position="16"/>
        <end position="34"/>
    </location>
</feature>
<keyword evidence="1" id="KW-1133">Transmembrane helix</keyword>
<proteinExistence type="predicted"/>
<keyword evidence="1" id="KW-0812">Transmembrane</keyword>
<reference evidence="2 3" key="1">
    <citation type="submission" date="2019-09" db="EMBL/GenBank/DDBJ databases">
        <authorList>
            <consortium name="PulseNet: The National Subtyping Network for Foodborne Disease Surveillance"/>
            <person name="Tarr C.L."/>
            <person name="Trees E."/>
            <person name="Katz L.S."/>
            <person name="Carleton-Romer H.A."/>
            <person name="Stroika S."/>
            <person name="Kucerova Z."/>
            <person name="Roache K.F."/>
            <person name="Sabol A.L."/>
            <person name="Besser J."/>
            <person name="Gerner-Smidt P."/>
        </authorList>
    </citation>
    <scope>NUCLEOTIDE SEQUENCE [LARGE SCALE GENOMIC DNA]</scope>
    <source>
        <strain evidence="2 3">PNUSAL005692</strain>
    </source>
</reference>
<protein>
    <submittedName>
        <fullName evidence="2">Uncharacterized protein</fullName>
    </submittedName>
</protein>
<evidence type="ECO:0000313" key="3">
    <source>
        <dbReference type="Proteomes" id="UP000489121"/>
    </source>
</evidence>
<dbReference type="EMBL" id="AALGDA010000020">
    <property type="protein sequence ID" value="ECY9782921.1"/>
    <property type="molecule type" value="Genomic_DNA"/>
</dbReference>